<dbReference type="GO" id="GO:0035267">
    <property type="term" value="C:NuA4 histone acetyltransferase complex"/>
    <property type="evidence" value="ECO:0007669"/>
    <property type="project" value="TreeGrafter"/>
</dbReference>
<dbReference type="InterPro" id="IPR000953">
    <property type="entry name" value="Chromo/chromo_shadow_dom"/>
</dbReference>
<evidence type="ECO:0000256" key="6">
    <source>
        <dbReference type="ARBA" id="ARBA00023242"/>
    </source>
</evidence>
<keyword evidence="3" id="KW-0156">Chromatin regulator</keyword>
<dbReference type="InterPro" id="IPR053820">
    <property type="entry name" value="MSL3_chromo-like"/>
</dbReference>
<gene>
    <name evidence="10" type="ORF">RUM43_011156</name>
</gene>
<feature type="compositionally biased region" description="Acidic residues" evidence="8">
    <location>
        <begin position="142"/>
        <end position="175"/>
    </location>
</feature>
<dbReference type="SUPFAM" id="SSF54160">
    <property type="entry name" value="Chromo domain-like"/>
    <property type="match status" value="1"/>
</dbReference>
<keyword evidence="2" id="KW-0832">Ubl conjugation</keyword>
<dbReference type="GO" id="GO:0006355">
    <property type="term" value="P:regulation of DNA-templated transcription"/>
    <property type="evidence" value="ECO:0007669"/>
    <property type="project" value="InterPro"/>
</dbReference>
<accession>A0AAN8NLN2</accession>
<comment type="caution">
    <text evidence="10">The sequence shown here is derived from an EMBL/GenBank/DDBJ whole genome shotgun (WGS) entry which is preliminary data.</text>
</comment>
<proteinExistence type="predicted"/>
<evidence type="ECO:0000256" key="7">
    <source>
        <dbReference type="ARBA" id="ARBA00069454"/>
    </source>
</evidence>
<keyword evidence="4" id="KW-0805">Transcription regulation</keyword>
<dbReference type="Gene3D" id="1.10.274.30">
    <property type="entry name" value="MRG domain"/>
    <property type="match status" value="2"/>
</dbReference>
<evidence type="ECO:0000256" key="1">
    <source>
        <dbReference type="ARBA" id="ARBA00004123"/>
    </source>
</evidence>
<dbReference type="Gene3D" id="2.30.30.140">
    <property type="match status" value="1"/>
</dbReference>
<dbReference type="PROSITE" id="PS51640">
    <property type="entry name" value="MRG"/>
    <property type="match status" value="1"/>
</dbReference>
<organism evidence="10 11">
    <name type="scientific">Polyplax serrata</name>
    <name type="common">Common mouse louse</name>
    <dbReference type="NCBI Taxonomy" id="468196"/>
    <lineage>
        <taxon>Eukaryota</taxon>
        <taxon>Metazoa</taxon>
        <taxon>Ecdysozoa</taxon>
        <taxon>Arthropoda</taxon>
        <taxon>Hexapoda</taxon>
        <taxon>Insecta</taxon>
        <taxon>Pterygota</taxon>
        <taxon>Neoptera</taxon>
        <taxon>Paraneoptera</taxon>
        <taxon>Psocodea</taxon>
        <taxon>Troctomorpha</taxon>
        <taxon>Phthiraptera</taxon>
        <taxon>Anoplura</taxon>
        <taxon>Polyplacidae</taxon>
        <taxon>Polyplax</taxon>
    </lineage>
</organism>
<feature type="compositionally biased region" description="Polar residues" evidence="8">
    <location>
        <begin position="109"/>
        <end position="128"/>
    </location>
</feature>
<dbReference type="InterPro" id="IPR038217">
    <property type="entry name" value="MRG_C_sf"/>
</dbReference>
<feature type="region of interest" description="Disordered" evidence="8">
    <location>
        <begin position="230"/>
        <end position="249"/>
    </location>
</feature>
<sequence length="541" mass="61666">MVSTRGHKYKFTDGERVLCYEPDPTKAKVLYDSKVLEVIIGKDEKGRKNVEYLIHFQGWNSSWDRCVSEDYVLKDTEENRKLQKDLADKAQLQLGAYLYRRDRKKRSRTLSQKINEAWDSGTNSYSSKKSQEDDRDTLGTTTEEDDDDEDGDVDDDNDADDDHNESSMDTDDSMDEQIPLELSNQMKAFLEEDYNLINNEQKVVTLPASPTVLEILESYVRYCGVKEPGESNVKSRRRTRGHFHESGETDPLKDYEAMVARLNLCKEVVDGLRIYFDFTLGQLLLYDLERAQFEEAKTGLMEFTRTLRMPEIKTEPCDSLSEDDTSQNVSQSSADINTDIRIEAEIMETERKRSLRSHREPAVTTEASCSVTQTATPTPNNGIGKLTIKNLGSLGQGNANILTNNHCSTKSTSSTSSYYSPLVRKISRTGCGAINVKIAKLIDHAGSWKIVPETYLEEKPQNPSSIYGAVHLARLFVKLPTLLHVANQPEKENQPRLLSERKLKALIHHLQLFLTYLESKPEWFGEKHYMDNIFRKSEIIG</sequence>
<dbReference type="Proteomes" id="UP001372834">
    <property type="component" value="Unassembled WGS sequence"/>
</dbReference>
<evidence type="ECO:0000313" key="11">
    <source>
        <dbReference type="Proteomes" id="UP001372834"/>
    </source>
</evidence>
<feature type="compositionally biased region" description="Basic and acidic residues" evidence="8">
    <location>
        <begin position="350"/>
        <end position="361"/>
    </location>
</feature>
<feature type="region of interest" description="Disordered" evidence="8">
    <location>
        <begin position="350"/>
        <end position="383"/>
    </location>
</feature>
<dbReference type="PANTHER" id="PTHR10880:SF15">
    <property type="entry name" value="MSL COMPLEX SUBUNIT 3"/>
    <property type="match status" value="1"/>
</dbReference>
<dbReference type="EMBL" id="JAWJWE010000039">
    <property type="protein sequence ID" value="KAK6620860.1"/>
    <property type="molecule type" value="Genomic_DNA"/>
</dbReference>
<dbReference type="InterPro" id="IPR016197">
    <property type="entry name" value="Chromo-like_dom_sf"/>
</dbReference>
<dbReference type="GO" id="GO:0006325">
    <property type="term" value="P:chromatin organization"/>
    <property type="evidence" value="ECO:0007669"/>
    <property type="project" value="UniProtKB-KW"/>
</dbReference>
<dbReference type="InterPro" id="IPR008676">
    <property type="entry name" value="MRG"/>
</dbReference>
<protein>
    <recommendedName>
        <fullName evidence="7">Protein male-specific lethal-3</fullName>
    </recommendedName>
</protein>
<dbReference type="GO" id="GO:0005634">
    <property type="term" value="C:nucleus"/>
    <property type="evidence" value="ECO:0007669"/>
    <property type="project" value="UniProtKB-SubCell"/>
</dbReference>
<dbReference type="Pfam" id="PF05712">
    <property type="entry name" value="MRG"/>
    <property type="match status" value="1"/>
</dbReference>
<dbReference type="Pfam" id="PF22732">
    <property type="entry name" value="MSL3_chromo-like"/>
    <property type="match status" value="1"/>
</dbReference>
<dbReference type="SMART" id="SM00298">
    <property type="entry name" value="CHROMO"/>
    <property type="match status" value="1"/>
</dbReference>
<feature type="compositionally biased region" description="Polar residues" evidence="8">
    <location>
        <begin position="365"/>
        <end position="381"/>
    </location>
</feature>
<dbReference type="PANTHER" id="PTHR10880">
    <property type="entry name" value="MORTALITY FACTOR 4-LIKE PROTEIN"/>
    <property type="match status" value="1"/>
</dbReference>
<dbReference type="FunFam" id="2.30.30.140:FF:000042">
    <property type="entry name" value="male-specific lethal 3 homolog"/>
    <property type="match status" value="1"/>
</dbReference>
<evidence type="ECO:0000256" key="5">
    <source>
        <dbReference type="ARBA" id="ARBA00023163"/>
    </source>
</evidence>
<keyword evidence="6" id="KW-0539">Nucleus</keyword>
<evidence type="ECO:0000256" key="2">
    <source>
        <dbReference type="ARBA" id="ARBA00022843"/>
    </source>
</evidence>
<reference evidence="10 11" key="1">
    <citation type="submission" date="2023-10" db="EMBL/GenBank/DDBJ databases">
        <title>Genomes of two closely related lineages of the louse Polyplax serrata with different host specificities.</title>
        <authorList>
            <person name="Martinu J."/>
            <person name="Tarabai H."/>
            <person name="Stefka J."/>
            <person name="Hypsa V."/>
        </authorList>
    </citation>
    <scope>NUCLEOTIDE SEQUENCE [LARGE SCALE GENOMIC DNA]</scope>
    <source>
        <strain evidence="10">HR10_N</strain>
    </source>
</reference>
<feature type="domain" description="Chromo" evidence="9">
    <location>
        <begin position="33"/>
        <end position="90"/>
    </location>
</feature>
<evidence type="ECO:0000256" key="3">
    <source>
        <dbReference type="ARBA" id="ARBA00022853"/>
    </source>
</evidence>
<evidence type="ECO:0000259" key="9">
    <source>
        <dbReference type="SMART" id="SM00298"/>
    </source>
</evidence>
<comment type="subcellular location">
    <subcellularLocation>
        <location evidence="1">Nucleus</location>
    </subcellularLocation>
</comment>
<dbReference type="GO" id="GO:0072487">
    <property type="term" value="C:MSL complex"/>
    <property type="evidence" value="ECO:0007669"/>
    <property type="project" value="TreeGrafter"/>
</dbReference>
<dbReference type="InterPro" id="IPR026541">
    <property type="entry name" value="MRG_dom"/>
</dbReference>
<keyword evidence="5" id="KW-0804">Transcription</keyword>
<dbReference type="AlphaFoldDB" id="A0AAN8NLN2"/>
<evidence type="ECO:0000256" key="8">
    <source>
        <dbReference type="SAM" id="MobiDB-lite"/>
    </source>
</evidence>
<evidence type="ECO:0000256" key="4">
    <source>
        <dbReference type="ARBA" id="ARBA00023015"/>
    </source>
</evidence>
<evidence type="ECO:0000313" key="10">
    <source>
        <dbReference type="EMBL" id="KAK6620860.1"/>
    </source>
</evidence>
<name>A0AAN8NLN2_POLSC</name>
<feature type="region of interest" description="Disordered" evidence="8">
    <location>
        <begin position="108"/>
        <end position="175"/>
    </location>
</feature>